<name>A0A1G2LPS3_9BACT</name>
<keyword evidence="1" id="KW-0802">TPR repeat</keyword>
<feature type="transmembrane region" description="Helical" evidence="3">
    <location>
        <begin position="30"/>
        <end position="50"/>
    </location>
</feature>
<keyword evidence="3" id="KW-1133">Transmembrane helix</keyword>
<dbReference type="SMART" id="SM00028">
    <property type="entry name" value="TPR"/>
    <property type="match status" value="3"/>
</dbReference>
<feature type="transmembrane region" description="Helical" evidence="3">
    <location>
        <begin position="120"/>
        <end position="138"/>
    </location>
</feature>
<organism evidence="4 5">
    <name type="scientific">Candidatus Sungbacteria bacterium RIFCSPLOWO2_12_FULL_41_11</name>
    <dbReference type="NCBI Taxonomy" id="1802286"/>
    <lineage>
        <taxon>Bacteria</taxon>
        <taxon>Candidatus Sungiibacteriota</taxon>
    </lineage>
</organism>
<dbReference type="EMBL" id="MHQY01000025">
    <property type="protein sequence ID" value="OHA13524.1"/>
    <property type="molecule type" value="Genomic_DNA"/>
</dbReference>
<protein>
    <submittedName>
        <fullName evidence="4">Uncharacterized protein</fullName>
    </submittedName>
</protein>
<feature type="transmembrane region" description="Helical" evidence="3">
    <location>
        <begin position="245"/>
        <end position="263"/>
    </location>
</feature>
<dbReference type="Gene3D" id="1.25.40.10">
    <property type="entry name" value="Tetratricopeptide repeat domain"/>
    <property type="match status" value="1"/>
</dbReference>
<evidence type="ECO:0000256" key="2">
    <source>
        <dbReference type="SAM" id="MobiDB-lite"/>
    </source>
</evidence>
<dbReference type="Proteomes" id="UP000177171">
    <property type="component" value="Unassembled WGS sequence"/>
</dbReference>
<dbReference type="SUPFAM" id="SSF48452">
    <property type="entry name" value="TPR-like"/>
    <property type="match status" value="1"/>
</dbReference>
<keyword evidence="3" id="KW-0472">Membrane</keyword>
<feature type="transmembrane region" description="Helical" evidence="3">
    <location>
        <begin position="86"/>
        <end position="108"/>
    </location>
</feature>
<evidence type="ECO:0000313" key="5">
    <source>
        <dbReference type="Proteomes" id="UP000177171"/>
    </source>
</evidence>
<dbReference type="PROSITE" id="PS50005">
    <property type="entry name" value="TPR"/>
    <property type="match status" value="2"/>
</dbReference>
<dbReference type="AlphaFoldDB" id="A0A1G2LPS3"/>
<sequence>MYESTATYEPVEEVKSEGEGRGLAKKIARWFLYFLIFLTPVFFLTYASPVWFGKQIFVYVLGGLAFIAWLVDFLTSGKISYRKSFLNVVIFLLLLVFLLSTFYSLSFYESLWGSDSTGEKLSSFIVFAVLFLLVGSVFKEEDGVKLGLAIFAGSILVGVFSLLQVFGIRLFSGDFAQTFDFNPVGTINSLAVFYGLVLSVGIGVLSHFKEMPESRHKKYFFWAVLLSSAVLFLNLFLIVSFKLVWLGLSLAMVILLSLSVRVSARAEEQNAIKRFGGLSFYLPLILLVVSALFYISNFQLNFMDSLTGGPNAPSRWSSRFPAEVSPNMRATFNIGKQVLAENPILGTGPATFIYDYSLYRDPVLNFDRIFWAVKFFHGSALGTTLLSTTGILGFGAFLLFVLLAVVAVLKNTLSSQRAEALRFGIASAVVYGSFMWFMYPPTFTTTLYMFLLLGIFAALSVYESWGILGFGMRTITSSSASTMFVGSLISIFLIVGSVVGMYYSFQKYIAESYYSEGIRILSQTTDTDKPLVEFANAAFIDPKDDKYARLQGQVYYFRLRNLIQGQLPSPTSPTFVQDFQTNFISAYQAIQQAQRLNPNEISNWSLLGLICETVIQVNPLICSEKFLTGTYEDAIKYDPISPSAHLDAGRAWLLTADILALRAGQSQGKEEADSLQSERETAINKAVTHLEKSASLKPDFASSHFLLAQAYVRQNNLQGAIKKLEDTKAVTIGDVGVLFQLGLLYYQANQIDKAQAEFEQAVRLNDNYSNARYFLGLIYDQKGDKPGALEQFRKIQALNPDNTEVRLIIANLESGKPALSQVVPPLPAPETRKEPPVK</sequence>
<dbReference type="Pfam" id="PF13432">
    <property type="entry name" value="TPR_16"/>
    <property type="match status" value="1"/>
</dbReference>
<dbReference type="InterPro" id="IPR011990">
    <property type="entry name" value="TPR-like_helical_dom_sf"/>
</dbReference>
<accession>A0A1G2LPS3</accession>
<keyword evidence="3" id="KW-0812">Transmembrane</keyword>
<gene>
    <name evidence="4" type="ORF">A3G49_00335</name>
</gene>
<feature type="transmembrane region" description="Helical" evidence="3">
    <location>
        <begin position="385"/>
        <end position="409"/>
    </location>
</feature>
<evidence type="ECO:0000256" key="1">
    <source>
        <dbReference type="PROSITE-ProRule" id="PRU00339"/>
    </source>
</evidence>
<comment type="caution">
    <text evidence="4">The sequence shown here is derived from an EMBL/GenBank/DDBJ whole genome shotgun (WGS) entry which is preliminary data.</text>
</comment>
<dbReference type="InterPro" id="IPR051533">
    <property type="entry name" value="WaaL-like"/>
</dbReference>
<evidence type="ECO:0000313" key="4">
    <source>
        <dbReference type="EMBL" id="OHA13524.1"/>
    </source>
</evidence>
<feature type="repeat" description="TPR" evidence="1">
    <location>
        <begin position="735"/>
        <end position="768"/>
    </location>
</feature>
<reference evidence="4 5" key="1">
    <citation type="journal article" date="2016" name="Nat. Commun.">
        <title>Thousands of microbial genomes shed light on interconnected biogeochemical processes in an aquifer system.</title>
        <authorList>
            <person name="Anantharaman K."/>
            <person name="Brown C.T."/>
            <person name="Hug L.A."/>
            <person name="Sharon I."/>
            <person name="Castelle C.J."/>
            <person name="Probst A.J."/>
            <person name="Thomas B.C."/>
            <person name="Singh A."/>
            <person name="Wilkins M.J."/>
            <person name="Karaoz U."/>
            <person name="Brodie E.L."/>
            <person name="Williams K.H."/>
            <person name="Hubbard S.S."/>
            <person name="Banfield J.F."/>
        </authorList>
    </citation>
    <scope>NUCLEOTIDE SEQUENCE [LARGE SCALE GENOMIC DNA]</scope>
</reference>
<feature type="transmembrane region" description="Helical" evidence="3">
    <location>
        <begin position="191"/>
        <end position="208"/>
    </location>
</feature>
<feature type="transmembrane region" description="Helical" evidence="3">
    <location>
        <begin position="150"/>
        <end position="171"/>
    </location>
</feature>
<feature type="transmembrane region" description="Helical" evidence="3">
    <location>
        <begin position="421"/>
        <end position="439"/>
    </location>
</feature>
<dbReference type="InterPro" id="IPR019734">
    <property type="entry name" value="TPR_rpt"/>
</dbReference>
<feature type="repeat" description="TPR" evidence="1">
    <location>
        <begin position="769"/>
        <end position="802"/>
    </location>
</feature>
<feature type="transmembrane region" description="Helical" evidence="3">
    <location>
        <begin position="220"/>
        <end position="239"/>
    </location>
</feature>
<feature type="transmembrane region" description="Helical" evidence="3">
    <location>
        <begin position="275"/>
        <end position="295"/>
    </location>
</feature>
<dbReference type="PANTHER" id="PTHR37422">
    <property type="entry name" value="TEICHURONIC ACID BIOSYNTHESIS PROTEIN TUAE"/>
    <property type="match status" value="1"/>
</dbReference>
<evidence type="ECO:0000256" key="3">
    <source>
        <dbReference type="SAM" id="Phobius"/>
    </source>
</evidence>
<feature type="region of interest" description="Disordered" evidence="2">
    <location>
        <begin position="819"/>
        <end position="838"/>
    </location>
</feature>
<feature type="transmembrane region" description="Helical" evidence="3">
    <location>
        <begin position="445"/>
        <end position="462"/>
    </location>
</feature>
<proteinExistence type="predicted"/>
<dbReference type="PANTHER" id="PTHR37422:SF13">
    <property type="entry name" value="LIPOPOLYSACCHARIDE BIOSYNTHESIS PROTEIN PA4999-RELATED"/>
    <property type="match status" value="1"/>
</dbReference>
<feature type="transmembrane region" description="Helical" evidence="3">
    <location>
        <begin position="56"/>
        <end position="74"/>
    </location>
</feature>
<feature type="transmembrane region" description="Helical" evidence="3">
    <location>
        <begin position="483"/>
        <end position="505"/>
    </location>
</feature>